<dbReference type="SUPFAM" id="SSF47413">
    <property type="entry name" value="lambda repressor-like DNA-binding domains"/>
    <property type="match status" value="1"/>
</dbReference>
<dbReference type="CDD" id="cd00093">
    <property type="entry name" value="HTH_XRE"/>
    <property type="match status" value="1"/>
</dbReference>
<proteinExistence type="predicted"/>
<dbReference type="Gene3D" id="1.10.260.40">
    <property type="entry name" value="lambda repressor-like DNA-binding domains"/>
    <property type="match status" value="1"/>
</dbReference>
<dbReference type="InterPro" id="IPR001387">
    <property type="entry name" value="Cro/C1-type_HTH"/>
</dbReference>
<accession>A0A075FVT2</accession>
<feature type="region of interest" description="Disordered" evidence="1">
    <location>
        <begin position="1"/>
        <end position="24"/>
    </location>
</feature>
<gene>
    <name evidence="3" type="primary">MBF1</name>
</gene>
<dbReference type="AlphaFoldDB" id="A0A075FVT2"/>
<sequence length="127" mass="14192">MARVNRKTSAATSGGYGGLGTAGKDIMVRDGKELVDDFPSIIREAREKRGWDQRTLALKMKEKINIVQRTEGGKRPGDTVIRKFEKTLKISLFRELSDIAVERTVGNKESRSLNLGDLIKMARKEGE</sequence>
<dbReference type="Pfam" id="PF01381">
    <property type="entry name" value="HTH_3"/>
    <property type="match status" value="1"/>
</dbReference>
<reference evidence="3" key="1">
    <citation type="journal article" date="2014" name="Genome Biol. Evol.">
        <title>Pangenome evidence for extensive interdomain horizontal transfer affecting lineage core and shell genes in uncultured planktonic thaumarchaeota and euryarchaeota.</title>
        <authorList>
            <person name="Deschamps P."/>
            <person name="Zivanovic Y."/>
            <person name="Moreira D."/>
            <person name="Rodriguez-Valera F."/>
            <person name="Lopez-Garcia P."/>
        </authorList>
    </citation>
    <scope>NUCLEOTIDE SEQUENCE</scope>
</reference>
<dbReference type="InterPro" id="IPR010982">
    <property type="entry name" value="Lambda_DNA-bd_dom_sf"/>
</dbReference>
<evidence type="ECO:0000256" key="1">
    <source>
        <dbReference type="SAM" id="MobiDB-lite"/>
    </source>
</evidence>
<dbReference type="PROSITE" id="PS50943">
    <property type="entry name" value="HTH_CROC1"/>
    <property type="match status" value="1"/>
</dbReference>
<organism evidence="3">
    <name type="scientific">uncultured marine group II/III euryarchaeote AD1000_65_C10</name>
    <dbReference type="NCBI Taxonomy" id="1457794"/>
    <lineage>
        <taxon>Archaea</taxon>
        <taxon>Methanobacteriati</taxon>
        <taxon>Methanobacteriota</taxon>
        <taxon>environmental samples</taxon>
    </lineage>
</organism>
<dbReference type="GO" id="GO:0003677">
    <property type="term" value="F:DNA binding"/>
    <property type="evidence" value="ECO:0007669"/>
    <property type="project" value="InterPro"/>
</dbReference>
<dbReference type="EMBL" id="KF900449">
    <property type="protein sequence ID" value="AIE95384.1"/>
    <property type="molecule type" value="Genomic_DNA"/>
</dbReference>
<feature type="domain" description="HTH cro/C1-type" evidence="2">
    <location>
        <begin position="42"/>
        <end position="99"/>
    </location>
</feature>
<evidence type="ECO:0000313" key="3">
    <source>
        <dbReference type="EMBL" id="AIE95384.1"/>
    </source>
</evidence>
<protein>
    <submittedName>
        <fullName evidence="3">Transcriptional regulator XRE family (MBF1)</fullName>
    </submittedName>
</protein>
<name>A0A075FVT2_9EURY</name>
<evidence type="ECO:0000259" key="2">
    <source>
        <dbReference type="PROSITE" id="PS50943"/>
    </source>
</evidence>